<reference evidence="2 3" key="1">
    <citation type="submission" date="2019-06" db="EMBL/GenBank/DDBJ databases">
        <title>Draft genomes of female and male turbot (Scophthalmus maximus).</title>
        <authorList>
            <person name="Xu H."/>
            <person name="Xu X.-W."/>
            <person name="Shao C."/>
            <person name="Chen S."/>
        </authorList>
    </citation>
    <scope>NUCLEOTIDE SEQUENCE [LARGE SCALE GENOMIC DNA]</scope>
    <source>
        <strain evidence="2">Ysfricsl-2016a</strain>
        <tissue evidence="2">Blood</tissue>
    </source>
</reference>
<dbReference type="InterPro" id="IPR023696">
    <property type="entry name" value="Ureohydrolase_dom_sf"/>
</dbReference>
<dbReference type="PANTHER" id="PTHR10625:SF46">
    <property type="entry name" value="HISTONE DEACETYLASE 2"/>
    <property type="match status" value="1"/>
</dbReference>
<dbReference type="EMBL" id="VEVO01000022">
    <property type="protein sequence ID" value="KAF0023050.1"/>
    <property type="molecule type" value="Genomic_DNA"/>
</dbReference>
<evidence type="ECO:0000313" key="3">
    <source>
        <dbReference type="Proteomes" id="UP000438429"/>
    </source>
</evidence>
<protein>
    <recommendedName>
        <fullName evidence="1">Histone deacetylase domain-containing protein</fullName>
    </recommendedName>
</protein>
<proteinExistence type="predicted"/>
<name>A0A6A4RUK6_SCOMX</name>
<feature type="domain" description="Histone deacetylase" evidence="1">
    <location>
        <begin position="145"/>
        <end position="174"/>
    </location>
</feature>
<dbReference type="Pfam" id="PF00850">
    <property type="entry name" value="Hist_deacetyl"/>
    <property type="match status" value="2"/>
</dbReference>
<dbReference type="SUPFAM" id="SSF52768">
    <property type="entry name" value="Arginase/deacetylase"/>
    <property type="match status" value="1"/>
</dbReference>
<organism evidence="2 3">
    <name type="scientific">Scophthalmus maximus</name>
    <name type="common">Turbot</name>
    <name type="synonym">Psetta maxima</name>
    <dbReference type="NCBI Taxonomy" id="52904"/>
    <lineage>
        <taxon>Eukaryota</taxon>
        <taxon>Metazoa</taxon>
        <taxon>Chordata</taxon>
        <taxon>Craniata</taxon>
        <taxon>Vertebrata</taxon>
        <taxon>Euteleostomi</taxon>
        <taxon>Actinopterygii</taxon>
        <taxon>Neopterygii</taxon>
        <taxon>Teleostei</taxon>
        <taxon>Neoteleostei</taxon>
        <taxon>Acanthomorphata</taxon>
        <taxon>Carangaria</taxon>
        <taxon>Pleuronectiformes</taxon>
        <taxon>Pleuronectoidei</taxon>
        <taxon>Scophthalmidae</taxon>
        <taxon>Scophthalmus</taxon>
    </lineage>
</organism>
<dbReference type="PRINTS" id="PR01270">
    <property type="entry name" value="HDASUPER"/>
</dbReference>
<evidence type="ECO:0000313" key="2">
    <source>
        <dbReference type="EMBL" id="KAF0023050.1"/>
    </source>
</evidence>
<dbReference type="InterPro" id="IPR000286">
    <property type="entry name" value="HDACs"/>
</dbReference>
<dbReference type="PANTHER" id="PTHR10625">
    <property type="entry name" value="HISTONE DEACETYLASE HDAC1-RELATED"/>
    <property type="match status" value="1"/>
</dbReference>
<dbReference type="AlphaFoldDB" id="A0A6A4RUK6"/>
<dbReference type="InterPro" id="IPR023801">
    <property type="entry name" value="His_deacetylse_dom"/>
</dbReference>
<gene>
    <name evidence="2" type="ORF">F2P81_023680</name>
</gene>
<dbReference type="GO" id="GO:0004407">
    <property type="term" value="F:histone deacetylase activity"/>
    <property type="evidence" value="ECO:0007669"/>
    <property type="project" value="TreeGrafter"/>
</dbReference>
<feature type="domain" description="Histone deacetylase" evidence="1">
    <location>
        <begin position="175"/>
        <end position="281"/>
    </location>
</feature>
<dbReference type="GO" id="GO:0040029">
    <property type="term" value="P:epigenetic regulation of gene expression"/>
    <property type="evidence" value="ECO:0007669"/>
    <property type="project" value="TreeGrafter"/>
</dbReference>
<dbReference type="Gene3D" id="3.40.800.20">
    <property type="entry name" value="Histone deacetylase domain"/>
    <property type="match status" value="2"/>
</dbReference>
<sequence length="332" mass="35057">MGAGVVEIDGAGTVVAVFGPGMVDVDGAGTVVVVFGAGMVEVDGAGTVVVVVFGAGVVEVDGAGTVVAVLGAGVVEVDGAGKVVAVMGAGVVEVDGAGTVVAVFGPGMVDVDGAGRVVVVFGAAGSVKLDCQHTDVAGNWASGLHHAKFHQRVLYIDRDIHHGDGVEEAFYTTDRDIGAGKGKYYAVNFPLLDCIDEESYKQIFKPVMAKVMEMYQPSAVVLQYGAESLSGNHLGCFNFTIRVDAKCVEYIEAFKFPLLMLGGGGYTIRNAARCWTYETAVALDTDITDELPYNDYFEYFGPDLKLHISPSNMTNQNTQQYMHKIKQNIHII</sequence>
<dbReference type="Proteomes" id="UP000438429">
    <property type="component" value="Unassembled WGS sequence"/>
</dbReference>
<evidence type="ECO:0000259" key="1">
    <source>
        <dbReference type="Pfam" id="PF00850"/>
    </source>
</evidence>
<dbReference type="InterPro" id="IPR037138">
    <property type="entry name" value="His_deacetylse_dom_sf"/>
</dbReference>
<comment type="caution">
    <text evidence="2">The sequence shown here is derived from an EMBL/GenBank/DDBJ whole genome shotgun (WGS) entry which is preliminary data.</text>
</comment>
<accession>A0A6A4RUK6</accession>